<dbReference type="Pfam" id="PF03816">
    <property type="entry name" value="LytR_cpsA_psr"/>
    <property type="match status" value="1"/>
</dbReference>
<dbReference type="InterPro" id="IPR004474">
    <property type="entry name" value="LytR_CpsA_psr"/>
</dbReference>
<comment type="caution">
    <text evidence="4">The sequence shown here is derived from an EMBL/GenBank/DDBJ whole genome shotgun (WGS) entry which is preliminary data.</text>
</comment>
<protein>
    <submittedName>
        <fullName evidence="4">LCP family protein</fullName>
    </submittedName>
</protein>
<comment type="similarity">
    <text evidence="1">Belongs to the LytR/CpsA/Psr (LCP) family.</text>
</comment>
<keyword evidence="5" id="KW-1185">Reference proteome</keyword>
<reference evidence="4 5" key="1">
    <citation type="submission" date="2022-08" db="EMBL/GenBank/DDBJ databases">
        <title>Proteogenomics of the novel Dehalobacterium formicoaceticum strain EZ94 highlights a key role of methyltransferases during anaerobic dichloromethane degradation.</title>
        <authorList>
            <person name="Wasmund K."/>
        </authorList>
    </citation>
    <scope>NUCLEOTIDE SEQUENCE [LARGE SCALE GENOMIC DNA]</scope>
    <source>
        <strain evidence="4 5">EZ94</strain>
    </source>
</reference>
<feature type="compositionally biased region" description="Basic and acidic residues" evidence="2">
    <location>
        <begin position="329"/>
        <end position="340"/>
    </location>
</feature>
<evidence type="ECO:0000256" key="1">
    <source>
        <dbReference type="ARBA" id="ARBA00006068"/>
    </source>
</evidence>
<dbReference type="PANTHER" id="PTHR33392">
    <property type="entry name" value="POLYISOPRENYL-TEICHOIC ACID--PEPTIDOGLYCAN TEICHOIC ACID TRANSFERASE TAGU"/>
    <property type="match status" value="1"/>
</dbReference>
<dbReference type="RefSeq" id="WP_089611306.1">
    <property type="nucleotide sequence ID" value="NZ_CP022121.1"/>
</dbReference>
<dbReference type="Proteomes" id="UP001524944">
    <property type="component" value="Unassembled WGS sequence"/>
</dbReference>
<evidence type="ECO:0000256" key="2">
    <source>
        <dbReference type="SAM" id="MobiDB-lite"/>
    </source>
</evidence>
<proteinExistence type="inferred from homology"/>
<dbReference type="Gene3D" id="3.40.630.190">
    <property type="entry name" value="LCP protein"/>
    <property type="match status" value="1"/>
</dbReference>
<organism evidence="4 5">
    <name type="scientific">Dehalobacterium formicoaceticum</name>
    <dbReference type="NCBI Taxonomy" id="51515"/>
    <lineage>
        <taxon>Bacteria</taxon>
        <taxon>Bacillati</taxon>
        <taxon>Bacillota</taxon>
        <taxon>Clostridia</taxon>
        <taxon>Eubacteriales</taxon>
        <taxon>Peptococcaceae</taxon>
        <taxon>Dehalobacterium</taxon>
    </lineage>
</organism>
<sequence>MSSKFRNLMTVLLVLFLVGSAGAIYLISTEGNLEHSQMEPGQEDWIRGKDRINILLLGTDEEFMNKSRTDTIILASLDMQQHQISLLSIPRDTRVKIPVYGDNRINTANVFGGVELVKESISQLIKVPIDYYVLTNFNGFVDIVNTLGGVELDVEQNMKYRVYDGMIDLEKGVQRLDGEKALQYVRYRHDKLGDITRTQRQQKFLSALAAEMMQSKNIVKLPVLIPQMNEAIETDLTIAQMIGLGKDFSEFASGSIVSQTLPGNFMDINGGSYWYVDESKAQQVVLEVFAGNSGSVIDTTSPVRIAEKDNSAEQNTAKVHPVEKQSNTKKAEDKKEAGNKKVMDRIKENNKKEEEKKTVPVNQEVVIEINEEEKLPEKIPPKGKIEVLPPVPVEENKKSEILGEEVAPEAEILDTGINDQKAADPSLEVTPEM</sequence>
<dbReference type="EMBL" id="JANPWE010000004">
    <property type="protein sequence ID" value="MCR6545934.1"/>
    <property type="molecule type" value="Genomic_DNA"/>
</dbReference>
<dbReference type="InterPro" id="IPR050922">
    <property type="entry name" value="LytR/CpsA/Psr_CW_biosynth"/>
</dbReference>
<feature type="region of interest" description="Disordered" evidence="2">
    <location>
        <begin position="306"/>
        <end position="340"/>
    </location>
</feature>
<name>A0ABT1Y7R3_9FIRM</name>
<evidence type="ECO:0000313" key="5">
    <source>
        <dbReference type="Proteomes" id="UP001524944"/>
    </source>
</evidence>
<dbReference type="NCBIfam" id="TIGR00350">
    <property type="entry name" value="lytR_cpsA_psr"/>
    <property type="match status" value="1"/>
</dbReference>
<accession>A0ABT1Y7R3</accession>
<dbReference type="PANTHER" id="PTHR33392:SF6">
    <property type="entry name" value="POLYISOPRENYL-TEICHOIC ACID--PEPTIDOGLYCAN TEICHOIC ACID TRANSFERASE TAGU"/>
    <property type="match status" value="1"/>
</dbReference>
<gene>
    <name evidence="4" type="ORF">NVS47_10490</name>
</gene>
<evidence type="ECO:0000259" key="3">
    <source>
        <dbReference type="Pfam" id="PF03816"/>
    </source>
</evidence>
<evidence type="ECO:0000313" key="4">
    <source>
        <dbReference type="EMBL" id="MCR6545934.1"/>
    </source>
</evidence>
<feature type="domain" description="Cell envelope-related transcriptional attenuator" evidence="3">
    <location>
        <begin position="68"/>
        <end position="213"/>
    </location>
</feature>